<dbReference type="RefSeq" id="WP_013149414.1">
    <property type="nucleotide sequence ID" value="NC_014207.1"/>
</dbReference>
<dbReference type="AlphaFoldDB" id="D7DP78"/>
<protein>
    <recommendedName>
        <fullName evidence="3">YqjK-like family protein</fullName>
    </recommendedName>
</protein>
<keyword evidence="2" id="KW-1185">Reference proteome</keyword>
<dbReference type="OrthoDB" id="8536869at2"/>
<dbReference type="Pfam" id="PF13997">
    <property type="entry name" value="YqjK"/>
    <property type="match status" value="1"/>
</dbReference>
<accession>D7DP78</accession>
<reference evidence="1 2" key="2">
    <citation type="journal article" date="2011" name="J. Bacteriol.">
        <title>Genomes of three methylotrophs from a single niche uncover genetic and metabolic divergence of Methylophilaceae.</title>
        <authorList>
            <person name="Lapidus A."/>
            <person name="Clum A."/>
            <person name="Labutti K."/>
            <person name="Kaluzhnaya M.G."/>
            <person name="Lim S."/>
            <person name="Beck D.A."/>
            <person name="Glavina Del Rio T."/>
            <person name="Nolan M."/>
            <person name="Mavromatis K."/>
            <person name="Huntemann M."/>
            <person name="Lucas S."/>
            <person name="Lidstrom M.E."/>
            <person name="Ivanova N."/>
            <person name="Chistoserdova L."/>
        </authorList>
    </citation>
    <scope>NUCLEOTIDE SEQUENCE [LARGE SCALE GENOMIC DNA]</scope>
    <source>
        <strain evidence="1 2">301</strain>
    </source>
</reference>
<evidence type="ECO:0008006" key="3">
    <source>
        <dbReference type="Google" id="ProtNLM"/>
    </source>
</evidence>
<dbReference type="EMBL" id="CP002056">
    <property type="protein sequence ID" value="ADI31109.1"/>
    <property type="molecule type" value="Genomic_DNA"/>
</dbReference>
<organism evidence="1 2">
    <name type="scientific">Methylotenera versatilis (strain 301)</name>
    <dbReference type="NCBI Taxonomy" id="666681"/>
    <lineage>
        <taxon>Bacteria</taxon>
        <taxon>Pseudomonadati</taxon>
        <taxon>Pseudomonadota</taxon>
        <taxon>Betaproteobacteria</taxon>
        <taxon>Nitrosomonadales</taxon>
        <taxon>Methylophilaceae</taxon>
        <taxon>Methylotenera</taxon>
    </lineage>
</organism>
<evidence type="ECO:0000313" key="1">
    <source>
        <dbReference type="EMBL" id="ADI31109.1"/>
    </source>
</evidence>
<proteinExistence type="predicted"/>
<dbReference type="Proteomes" id="UP000000383">
    <property type="component" value="Chromosome"/>
</dbReference>
<name>D7DP78_METV0</name>
<dbReference type="InterPro" id="IPR025612">
    <property type="entry name" value="YqjK"/>
</dbReference>
<reference evidence="2" key="1">
    <citation type="submission" date="2010-05" db="EMBL/GenBank/DDBJ databases">
        <title>Complete sequence of Methylotenera sp. 301.</title>
        <authorList>
            <person name="Lucas S."/>
            <person name="Copeland A."/>
            <person name="Lapidus A."/>
            <person name="Cheng J.-F."/>
            <person name="Bruce D."/>
            <person name="Goodwin L."/>
            <person name="Pitluck S."/>
            <person name="Clum A."/>
            <person name="Land M."/>
            <person name="Hauser L."/>
            <person name="Kyrpides N."/>
            <person name="Ivanova N."/>
            <person name="Chistoservova L."/>
            <person name="Kalyuzhnaya M."/>
            <person name="Woyke T."/>
        </authorList>
    </citation>
    <scope>NUCLEOTIDE SEQUENCE [LARGE SCALE GENOMIC DNA]</scope>
    <source>
        <strain evidence="2">301</strain>
    </source>
</reference>
<dbReference type="HOGENOM" id="CLU_179059_0_0_4"/>
<dbReference type="KEGG" id="meh:M301_2756"/>
<gene>
    <name evidence="1" type="ordered locus">M301_2756</name>
</gene>
<sequence length="101" mass="11481">MKKKLALIAERRQLLVVQAEQQRVSLAKNIQPLQGSLELVDKSLNIVRYVKKHPILIMGLVSSIGLLRPMRAVTWMRRSWIASLAIRGLRAWLTKAPSAEK</sequence>
<evidence type="ECO:0000313" key="2">
    <source>
        <dbReference type="Proteomes" id="UP000000383"/>
    </source>
</evidence>